<dbReference type="NCBIfam" id="TIGR00447">
    <property type="entry name" value="pth"/>
    <property type="match status" value="1"/>
</dbReference>
<keyword evidence="4 7" id="KW-0694">RNA-binding</keyword>
<organism evidence="10 11">
    <name type="scientific">Candidatus Muproteobacteria bacterium RBG_16_62_13</name>
    <dbReference type="NCBI Taxonomy" id="1817756"/>
    <lineage>
        <taxon>Bacteria</taxon>
        <taxon>Pseudomonadati</taxon>
        <taxon>Pseudomonadota</taxon>
        <taxon>Candidatus Muproteobacteria</taxon>
    </lineage>
</organism>
<evidence type="ECO:0000256" key="4">
    <source>
        <dbReference type="ARBA" id="ARBA00022884"/>
    </source>
</evidence>
<comment type="catalytic activity">
    <reaction evidence="7 8">
        <text>an N-acyl-L-alpha-aminoacyl-tRNA + H2O = an N-acyl-L-amino acid + a tRNA + H(+)</text>
        <dbReference type="Rhea" id="RHEA:54448"/>
        <dbReference type="Rhea" id="RHEA-COMP:10123"/>
        <dbReference type="Rhea" id="RHEA-COMP:13883"/>
        <dbReference type="ChEBI" id="CHEBI:15377"/>
        <dbReference type="ChEBI" id="CHEBI:15378"/>
        <dbReference type="ChEBI" id="CHEBI:59874"/>
        <dbReference type="ChEBI" id="CHEBI:78442"/>
        <dbReference type="ChEBI" id="CHEBI:138191"/>
        <dbReference type="EC" id="3.1.1.29"/>
    </reaction>
</comment>
<dbReference type="SUPFAM" id="SSF53178">
    <property type="entry name" value="Peptidyl-tRNA hydrolase-like"/>
    <property type="match status" value="1"/>
</dbReference>
<dbReference type="GO" id="GO:0072344">
    <property type="term" value="P:rescue of stalled ribosome"/>
    <property type="evidence" value="ECO:0007669"/>
    <property type="project" value="UniProtKB-UniRule"/>
</dbReference>
<dbReference type="Gene3D" id="3.40.50.1470">
    <property type="entry name" value="Peptidyl-tRNA hydrolase"/>
    <property type="match status" value="1"/>
</dbReference>
<dbReference type="STRING" id="1817756.A2140_07345"/>
<dbReference type="Proteomes" id="UP000178379">
    <property type="component" value="Unassembled WGS sequence"/>
</dbReference>
<dbReference type="GO" id="GO:0005737">
    <property type="term" value="C:cytoplasm"/>
    <property type="evidence" value="ECO:0007669"/>
    <property type="project" value="UniProtKB-SubCell"/>
</dbReference>
<gene>
    <name evidence="7" type="primary">pth</name>
    <name evidence="10" type="ORF">A2140_07345</name>
</gene>
<dbReference type="PROSITE" id="PS01195">
    <property type="entry name" value="PEPT_TRNA_HYDROL_1"/>
    <property type="match status" value="1"/>
</dbReference>
<feature type="binding site" evidence="7">
    <location>
        <position position="69"/>
    </location>
    <ligand>
        <name>tRNA</name>
        <dbReference type="ChEBI" id="CHEBI:17843"/>
    </ligand>
</feature>
<feature type="binding site" evidence="7">
    <location>
        <position position="115"/>
    </location>
    <ligand>
        <name>tRNA</name>
        <dbReference type="ChEBI" id="CHEBI:17843"/>
    </ligand>
</feature>
<dbReference type="EC" id="3.1.1.29" evidence="1 7"/>
<dbReference type="CDD" id="cd00462">
    <property type="entry name" value="PTH"/>
    <property type="match status" value="1"/>
</dbReference>
<accession>A0A1F6T016</accession>
<dbReference type="GO" id="GO:0004045">
    <property type="term" value="F:peptidyl-tRNA hydrolase activity"/>
    <property type="evidence" value="ECO:0007669"/>
    <property type="project" value="UniProtKB-UniRule"/>
</dbReference>
<dbReference type="InterPro" id="IPR018171">
    <property type="entry name" value="Pept_tRNA_hydro_CS"/>
</dbReference>
<evidence type="ECO:0000256" key="3">
    <source>
        <dbReference type="ARBA" id="ARBA00022801"/>
    </source>
</evidence>
<dbReference type="InterPro" id="IPR036416">
    <property type="entry name" value="Pept_tRNA_hydro_sf"/>
</dbReference>
<evidence type="ECO:0000256" key="8">
    <source>
        <dbReference type="RuleBase" id="RU000673"/>
    </source>
</evidence>
<dbReference type="PANTHER" id="PTHR17224">
    <property type="entry name" value="PEPTIDYL-TRNA HYDROLASE"/>
    <property type="match status" value="1"/>
</dbReference>
<dbReference type="EMBL" id="MFSQ01000121">
    <property type="protein sequence ID" value="OGI38520.1"/>
    <property type="molecule type" value="Genomic_DNA"/>
</dbReference>
<feature type="binding site" evidence="7">
    <location>
        <position position="18"/>
    </location>
    <ligand>
        <name>tRNA</name>
        <dbReference type="ChEBI" id="CHEBI:17843"/>
    </ligand>
</feature>
<comment type="subcellular location">
    <subcellularLocation>
        <location evidence="7">Cytoplasm</location>
    </subcellularLocation>
</comment>
<protein>
    <recommendedName>
        <fullName evidence="6 7">Peptidyl-tRNA hydrolase</fullName>
        <shortName evidence="7">Pth</shortName>
        <ecNumber evidence="1 7">3.1.1.29</ecNumber>
    </recommendedName>
</protein>
<evidence type="ECO:0000256" key="1">
    <source>
        <dbReference type="ARBA" id="ARBA00013260"/>
    </source>
</evidence>
<dbReference type="HAMAP" id="MF_00083">
    <property type="entry name" value="Pept_tRNA_hydro_bact"/>
    <property type="match status" value="1"/>
</dbReference>
<feature type="site" description="Discriminates between blocked and unblocked aminoacyl-tRNA" evidence="7">
    <location>
        <position position="13"/>
    </location>
</feature>
<evidence type="ECO:0000256" key="2">
    <source>
        <dbReference type="ARBA" id="ARBA00022555"/>
    </source>
</evidence>
<evidence type="ECO:0000313" key="10">
    <source>
        <dbReference type="EMBL" id="OGI38520.1"/>
    </source>
</evidence>
<evidence type="ECO:0000256" key="7">
    <source>
        <dbReference type="HAMAP-Rule" id="MF_00083"/>
    </source>
</evidence>
<dbReference type="PANTHER" id="PTHR17224:SF1">
    <property type="entry name" value="PEPTIDYL-TRNA HYDROLASE"/>
    <property type="match status" value="1"/>
</dbReference>
<comment type="subunit">
    <text evidence="7">Monomer.</text>
</comment>
<feature type="active site" description="Proton acceptor" evidence="7">
    <location>
        <position position="23"/>
    </location>
</feature>
<comment type="function">
    <text evidence="7">Hydrolyzes ribosome-free peptidyl-tRNAs (with 1 or more amino acids incorporated), which drop off the ribosome during protein synthesis, or as a result of ribosome stalling.</text>
</comment>
<name>A0A1F6T016_9PROT</name>
<keyword evidence="2 7" id="KW-0820">tRNA-binding</keyword>
<reference evidence="10 11" key="1">
    <citation type="journal article" date="2016" name="Nat. Commun.">
        <title>Thousands of microbial genomes shed light on interconnected biogeochemical processes in an aquifer system.</title>
        <authorList>
            <person name="Anantharaman K."/>
            <person name="Brown C.T."/>
            <person name="Hug L.A."/>
            <person name="Sharon I."/>
            <person name="Castelle C.J."/>
            <person name="Probst A.J."/>
            <person name="Thomas B.C."/>
            <person name="Singh A."/>
            <person name="Wilkins M.J."/>
            <person name="Karaoz U."/>
            <person name="Brodie E.L."/>
            <person name="Williams K.H."/>
            <person name="Hubbard S.S."/>
            <person name="Banfield J.F."/>
        </authorList>
    </citation>
    <scope>NUCLEOTIDE SEQUENCE [LARGE SCALE GENOMIC DNA]</scope>
</reference>
<comment type="caution">
    <text evidence="10">The sequence shown here is derived from an EMBL/GenBank/DDBJ whole genome shotgun (WGS) entry which is preliminary data.</text>
</comment>
<dbReference type="AlphaFoldDB" id="A0A1F6T016"/>
<evidence type="ECO:0000313" key="11">
    <source>
        <dbReference type="Proteomes" id="UP000178379"/>
    </source>
</evidence>
<comment type="similarity">
    <text evidence="5 7 9">Belongs to the PTH family.</text>
</comment>
<evidence type="ECO:0000256" key="9">
    <source>
        <dbReference type="RuleBase" id="RU004320"/>
    </source>
</evidence>
<feature type="binding site" evidence="7">
    <location>
        <position position="67"/>
    </location>
    <ligand>
        <name>tRNA</name>
        <dbReference type="ChEBI" id="CHEBI:17843"/>
    </ligand>
</feature>
<dbReference type="GO" id="GO:0006515">
    <property type="term" value="P:protein quality control for misfolded or incompletely synthesized proteins"/>
    <property type="evidence" value="ECO:0007669"/>
    <property type="project" value="UniProtKB-UniRule"/>
</dbReference>
<dbReference type="Pfam" id="PF01195">
    <property type="entry name" value="Pept_tRNA_hydro"/>
    <property type="match status" value="1"/>
</dbReference>
<evidence type="ECO:0000256" key="6">
    <source>
        <dbReference type="ARBA" id="ARBA00050038"/>
    </source>
</evidence>
<keyword evidence="7" id="KW-0963">Cytoplasm</keyword>
<dbReference type="FunFam" id="3.40.50.1470:FF:000001">
    <property type="entry name" value="Peptidyl-tRNA hydrolase"/>
    <property type="match status" value="1"/>
</dbReference>
<evidence type="ECO:0000256" key="5">
    <source>
        <dbReference type="ARBA" id="ARBA00038063"/>
    </source>
</evidence>
<proteinExistence type="inferred from homology"/>
<dbReference type="InterPro" id="IPR001328">
    <property type="entry name" value="Pept_tRNA_hydro"/>
</dbReference>
<comment type="function">
    <text evidence="7">Catalyzes the release of premature peptidyl moieties from peptidyl-tRNA molecules trapped in stalled 50S ribosomal subunits, and thus maintains levels of free tRNAs and 50S ribosomes.</text>
</comment>
<dbReference type="GO" id="GO:0000049">
    <property type="term" value="F:tRNA binding"/>
    <property type="evidence" value="ECO:0007669"/>
    <property type="project" value="UniProtKB-UniRule"/>
</dbReference>
<keyword evidence="3 7" id="KW-0378">Hydrolase</keyword>
<feature type="site" description="Stabilizes the basic form of H active site to accept a proton" evidence="7">
    <location>
        <position position="94"/>
    </location>
</feature>
<sequence>MAPGISLMVGLGNPGAEYAETRHNAGFRFLDALLAGGVLRHESRFNGDAGRLAVGGKDVWLLKPMTFMNHSGESVAKLARFYKILPAEILVVHDDLDIPPGGVRLKIGGGDGGHNGLSDVTEKLGTGDYVRLRLGIGHPGSAAQVVSYVLRKAPKAEQALLDDAIARAQQHLADIVHGEFTRAMNALHAHTNK</sequence>